<evidence type="ECO:0000256" key="1">
    <source>
        <dbReference type="SAM" id="Phobius"/>
    </source>
</evidence>
<dbReference type="PANTHER" id="PTHR34290">
    <property type="entry name" value="SI:CH73-390P7.2"/>
    <property type="match status" value="1"/>
</dbReference>
<comment type="caution">
    <text evidence="2">The sequence shown here is derived from an EMBL/GenBank/DDBJ whole genome shotgun (WGS) entry which is preliminary data.</text>
</comment>
<sequence length="124" mass="14782">MDNHSQKSPIRVFYDAACPGCIKDRAWYEKRVGQGEQVQWLDINSSEQELKALGIDPHRAMLELHVQDENGKIWRELPAYQILLSRLPGYRWLAWLISLPLIKPMLSWLYRIWVRQRLKREGRL</sequence>
<keyword evidence="1" id="KW-0812">Transmembrane</keyword>
<organism evidence="2 3">
    <name type="scientific">Lacimicrobium alkaliphilum</name>
    <dbReference type="NCBI Taxonomy" id="1526571"/>
    <lineage>
        <taxon>Bacteria</taxon>
        <taxon>Pseudomonadati</taxon>
        <taxon>Pseudomonadota</taxon>
        <taxon>Gammaproteobacteria</taxon>
        <taxon>Alteromonadales</taxon>
        <taxon>Alteromonadaceae</taxon>
        <taxon>Lacimicrobium</taxon>
    </lineage>
</organism>
<dbReference type="EMBL" id="BMGJ01000007">
    <property type="protein sequence ID" value="GGD66176.1"/>
    <property type="molecule type" value="Genomic_DNA"/>
</dbReference>
<name>A0ABQ1RCZ2_9ALTE</name>
<evidence type="ECO:0008006" key="4">
    <source>
        <dbReference type="Google" id="ProtNLM"/>
    </source>
</evidence>
<dbReference type="RefSeq" id="WP_099034481.1">
    <property type="nucleotide sequence ID" value="NZ_BMGJ01000007.1"/>
</dbReference>
<dbReference type="Proteomes" id="UP000614272">
    <property type="component" value="Unassembled WGS sequence"/>
</dbReference>
<keyword evidence="1" id="KW-1133">Transmembrane helix</keyword>
<proteinExistence type="predicted"/>
<evidence type="ECO:0000313" key="3">
    <source>
        <dbReference type="Proteomes" id="UP000614272"/>
    </source>
</evidence>
<evidence type="ECO:0000313" key="2">
    <source>
        <dbReference type="EMBL" id="GGD66176.1"/>
    </source>
</evidence>
<feature type="transmembrane region" description="Helical" evidence="1">
    <location>
        <begin position="92"/>
        <end position="114"/>
    </location>
</feature>
<reference evidence="3" key="1">
    <citation type="journal article" date="2019" name="Int. J. Syst. Evol. Microbiol.">
        <title>The Global Catalogue of Microorganisms (GCM) 10K type strain sequencing project: providing services to taxonomists for standard genome sequencing and annotation.</title>
        <authorList>
            <consortium name="The Broad Institute Genomics Platform"/>
            <consortium name="The Broad Institute Genome Sequencing Center for Infectious Disease"/>
            <person name="Wu L."/>
            <person name="Ma J."/>
        </authorList>
    </citation>
    <scope>NUCLEOTIDE SEQUENCE [LARGE SCALE GENOMIC DNA]</scope>
    <source>
        <strain evidence="3">CGMCC 1.12923</strain>
    </source>
</reference>
<gene>
    <name evidence="2" type="ORF">GCM10011357_21780</name>
</gene>
<protein>
    <recommendedName>
        <fullName evidence="4">Thiol-disulfide oxidoreductase</fullName>
    </recommendedName>
</protein>
<accession>A0ABQ1RCZ2</accession>
<keyword evidence="1" id="KW-0472">Membrane</keyword>
<dbReference type="PANTHER" id="PTHR34290:SF2">
    <property type="entry name" value="OS04G0668800 PROTEIN"/>
    <property type="match status" value="1"/>
</dbReference>
<dbReference type="InterPro" id="IPR007263">
    <property type="entry name" value="DCC1-like"/>
</dbReference>
<dbReference type="Pfam" id="PF04134">
    <property type="entry name" value="DCC1-like"/>
    <property type="match status" value="1"/>
</dbReference>
<dbReference type="InterPro" id="IPR044691">
    <property type="entry name" value="DCC1_Trx"/>
</dbReference>
<keyword evidence="3" id="KW-1185">Reference proteome</keyword>